<keyword evidence="5" id="KW-1185">Reference proteome</keyword>
<dbReference type="GO" id="GO:0022625">
    <property type="term" value="C:cytosolic large ribosomal subunit"/>
    <property type="evidence" value="ECO:0007669"/>
    <property type="project" value="TreeGrafter"/>
</dbReference>
<evidence type="ECO:0000256" key="2">
    <source>
        <dbReference type="SAM" id="SignalP"/>
    </source>
</evidence>
<dbReference type="Proteomes" id="UP000317650">
    <property type="component" value="Chromosome 4"/>
</dbReference>
<evidence type="ECO:0000256" key="1">
    <source>
        <dbReference type="SAM" id="MobiDB-lite"/>
    </source>
</evidence>
<dbReference type="GO" id="GO:0008097">
    <property type="term" value="F:5S rRNA binding"/>
    <property type="evidence" value="ECO:0007669"/>
    <property type="project" value="TreeGrafter"/>
</dbReference>
<dbReference type="Gene3D" id="2.170.120.20">
    <property type="entry name" value="Ribosomal protein L25, beta domain"/>
    <property type="match status" value="1"/>
</dbReference>
<dbReference type="GO" id="GO:0003735">
    <property type="term" value="F:structural constituent of ribosome"/>
    <property type="evidence" value="ECO:0007669"/>
    <property type="project" value="InterPro"/>
</dbReference>
<comment type="caution">
    <text evidence="4">The sequence shown here is derived from an EMBL/GenBank/DDBJ whole genome shotgun (WGS) entry which is preliminary data.</text>
</comment>
<accession>A0A4S8KFX7</accession>
<feature type="chain" id="PRO_5020318813" description="Large ribosomal subunit protein bL25 beta domain-containing protein" evidence="2">
    <location>
        <begin position="23"/>
        <end position="226"/>
    </location>
</feature>
<evidence type="ECO:0000259" key="3">
    <source>
        <dbReference type="Pfam" id="PF14693"/>
    </source>
</evidence>
<feature type="compositionally biased region" description="Low complexity" evidence="1">
    <location>
        <begin position="98"/>
        <end position="117"/>
    </location>
</feature>
<dbReference type="GO" id="GO:0006412">
    <property type="term" value="P:translation"/>
    <property type="evidence" value="ECO:0007669"/>
    <property type="project" value="InterPro"/>
</dbReference>
<dbReference type="FunFam" id="2.170.120.20:FF:000006">
    <property type="entry name" value="Ribosomal protein L25/Gln-tRNA synthetase, anti-codon-binding domain-containing protein"/>
    <property type="match status" value="1"/>
</dbReference>
<dbReference type="InterPro" id="IPR011035">
    <property type="entry name" value="Ribosomal_bL25/Gln-tRNA_synth"/>
</dbReference>
<organism evidence="4 5">
    <name type="scientific">Musa balbisiana</name>
    <name type="common">Banana</name>
    <dbReference type="NCBI Taxonomy" id="52838"/>
    <lineage>
        <taxon>Eukaryota</taxon>
        <taxon>Viridiplantae</taxon>
        <taxon>Streptophyta</taxon>
        <taxon>Embryophyta</taxon>
        <taxon>Tracheophyta</taxon>
        <taxon>Spermatophyta</taxon>
        <taxon>Magnoliopsida</taxon>
        <taxon>Liliopsida</taxon>
        <taxon>Zingiberales</taxon>
        <taxon>Musaceae</taxon>
        <taxon>Musa</taxon>
    </lineage>
</organism>
<dbReference type="InterPro" id="IPR020057">
    <property type="entry name" value="Ribosomal_bL25_b-dom"/>
</dbReference>
<evidence type="ECO:0000313" key="5">
    <source>
        <dbReference type="Proteomes" id="UP000317650"/>
    </source>
</evidence>
<dbReference type="EMBL" id="PYDT01000001">
    <property type="protein sequence ID" value="THU74161.1"/>
    <property type="molecule type" value="Genomic_DNA"/>
</dbReference>
<dbReference type="InterPro" id="IPR037121">
    <property type="entry name" value="Ribosomal_bL25_C"/>
</dbReference>
<proteinExistence type="predicted"/>
<feature type="region of interest" description="Disordered" evidence="1">
    <location>
        <begin position="88"/>
        <end position="117"/>
    </location>
</feature>
<sequence>MASWWRGGGGFLLASLPPPCRLAPASEYHGTIQPVPRELIGCRVAAKKRAAGRIPSVVVASGGAGAVASNRQLLTTDANQIRELLKQSPFSPPLPSGSRSAPGPAHRSSSSPARFSPPRHGSRYGFFFLLKVHRIVETGKILNLVMAWVEKGTELKVDVPVVFKGEVVCPGLKKGGFLHKIRMSLKYLCPSENIPPKIEVDLTNLDIGDRVFIHDVASASFIEAFE</sequence>
<dbReference type="Pfam" id="PF14693">
    <property type="entry name" value="Ribosomal_TL5_C"/>
    <property type="match status" value="1"/>
</dbReference>
<dbReference type="InterPro" id="IPR020930">
    <property type="entry name" value="Ribosomal_uL5_bac-type"/>
</dbReference>
<protein>
    <recommendedName>
        <fullName evidence="3">Large ribosomal subunit protein bL25 beta domain-containing protein</fullName>
    </recommendedName>
</protein>
<gene>
    <name evidence="4" type="ORF">C4D60_Mb04t30430</name>
</gene>
<dbReference type="AlphaFoldDB" id="A0A4S8KFX7"/>
<name>A0A4S8KFX7_MUSBA</name>
<keyword evidence="2" id="KW-0732">Signal</keyword>
<reference evidence="4 5" key="1">
    <citation type="journal article" date="2019" name="Nat. Plants">
        <title>Genome sequencing of Musa balbisiana reveals subgenome evolution and function divergence in polyploid bananas.</title>
        <authorList>
            <person name="Yao X."/>
        </authorList>
    </citation>
    <scope>NUCLEOTIDE SEQUENCE [LARGE SCALE GENOMIC DNA]</scope>
    <source>
        <strain evidence="5">cv. DH-PKW</strain>
        <tissue evidence="4">Leaves</tissue>
    </source>
</reference>
<dbReference type="STRING" id="52838.A0A4S8KFX7"/>
<evidence type="ECO:0000313" key="4">
    <source>
        <dbReference type="EMBL" id="THU74161.1"/>
    </source>
</evidence>
<feature type="domain" description="Large ribosomal subunit protein bL25 beta" evidence="3">
    <location>
        <begin position="155"/>
        <end position="218"/>
    </location>
</feature>
<feature type="signal peptide" evidence="2">
    <location>
        <begin position="1"/>
        <end position="22"/>
    </location>
</feature>
<dbReference type="PANTHER" id="PTHR33284:SF2">
    <property type="entry name" value="RIBOSOMAL PROTEIN L25_GLN-TRNA SYNTHETASE, ANTI-CODON-BINDING DOMAIN-CONTAINING PROTEIN"/>
    <property type="match status" value="1"/>
</dbReference>
<dbReference type="SUPFAM" id="SSF50715">
    <property type="entry name" value="Ribosomal protein L25-like"/>
    <property type="match status" value="1"/>
</dbReference>
<dbReference type="PANTHER" id="PTHR33284">
    <property type="entry name" value="RIBOSOMAL PROTEIN L25/GLN-TRNA SYNTHETASE, ANTI-CODON-BINDING DOMAIN-CONTAINING PROTEIN"/>
    <property type="match status" value="1"/>
</dbReference>